<dbReference type="Pfam" id="PF08922">
    <property type="entry name" value="DUF1905"/>
    <property type="match status" value="1"/>
</dbReference>
<dbReference type="AlphaFoldDB" id="A0A238VYU9"/>
<dbReference type="EMBL" id="FZNS01000002">
    <property type="protein sequence ID" value="SNR39408.1"/>
    <property type="molecule type" value="Genomic_DNA"/>
</dbReference>
<accession>A0A238VYU9</accession>
<dbReference type="Pfam" id="PF13376">
    <property type="entry name" value="OmdA"/>
    <property type="match status" value="1"/>
</dbReference>
<organism evidence="1 2">
    <name type="scientific">Hymenobacter mucosus</name>
    <dbReference type="NCBI Taxonomy" id="1411120"/>
    <lineage>
        <taxon>Bacteria</taxon>
        <taxon>Pseudomonadati</taxon>
        <taxon>Bacteroidota</taxon>
        <taxon>Cytophagia</taxon>
        <taxon>Cytophagales</taxon>
        <taxon>Hymenobacteraceae</taxon>
        <taxon>Hymenobacter</taxon>
    </lineage>
</organism>
<dbReference type="Gene3D" id="2.40.30.100">
    <property type="entry name" value="AF2212/PG0164-like"/>
    <property type="match status" value="1"/>
</dbReference>
<keyword evidence="2" id="KW-1185">Reference proteome</keyword>
<name>A0A238VYU9_9BACT</name>
<protein>
    <submittedName>
        <fullName evidence="1">Bacteriocin-protection, YdeI or OmpD-Associated</fullName>
    </submittedName>
</protein>
<proteinExistence type="predicted"/>
<dbReference type="InterPro" id="IPR037079">
    <property type="entry name" value="AF2212/PG0164-like_sf"/>
</dbReference>
<dbReference type="SUPFAM" id="SSF141694">
    <property type="entry name" value="AF2212/PG0164-like"/>
    <property type="match status" value="1"/>
</dbReference>
<reference evidence="2" key="1">
    <citation type="submission" date="2017-06" db="EMBL/GenBank/DDBJ databases">
        <authorList>
            <person name="Varghese N."/>
            <person name="Submissions S."/>
        </authorList>
    </citation>
    <scope>NUCLEOTIDE SEQUENCE [LARGE SCALE GENOMIC DNA]</scope>
    <source>
        <strain evidence="2">DSM 28041</strain>
    </source>
</reference>
<dbReference type="Proteomes" id="UP000198310">
    <property type="component" value="Unassembled WGS sequence"/>
</dbReference>
<sequence>MSDSPIRHEFDAELEMDGADSGVFLVVPFSIPETYGISGALPVQGTIDGFPIRLNLVPIGDGLHALPVKKEVRNAIGKSWSSTVHVSLERDTEERQLELPAELIDALEYAGLQEKFNELSFKRREEFANWIARAKKSDTRNERAQSVVQRLNSGQKIN</sequence>
<dbReference type="RefSeq" id="WP_052694881.1">
    <property type="nucleotide sequence ID" value="NZ_FZNS01000002.1"/>
</dbReference>
<evidence type="ECO:0000313" key="2">
    <source>
        <dbReference type="Proteomes" id="UP000198310"/>
    </source>
</evidence>
<gene>
    <name evidence="1" type="ORF">SAMN06269173_10254</name>
</gene>
<evidence type="ECO:0000313" key="1">
    <source>
        <dbReference type="EMBL" id="SNR39408.1"/>
    </source>
</evidence>
<dbReference type="InterPro" id="IPR015018">
    <property type="entry name" value="DUF1905"/>
</dbReference>